<evidence type="ECO:0000313" key="4">
    <source>
        <dbReference type="EMBL" id="MBH1790885.1"/>
    </source>
</evidence>
<dbReference type="InterPro" id="IPR000387">
    <property type="entry name" value="Tyr_Pase_dom"/>
</dbReference>
<dbReference type="Gene3D" id="3.90.190.10">
    <property type="entry name" value="Protein tyrosine phosphatase superfamily"/>
    <property type="match status" value="1"/>
</dbReference>
<dbReference type="GeneID" id="93743272"/>
<comment type="caution">
    <text evidence="4">The sequence shown here is derived from an EMBL/GenBank/DDBJ whole genome shotgun (WGS) entry which is preliminary data.</text>
</comment>
<sequence length="204" mass="22217">MQSSDAAVRHRQPPILEDSVHRTSLSHPLQIAGLSVGANGGTIGVTFAPGKHQKVAMTGSWCRDLELDLASVSAWGCRHLLSLIEPWEFDDLGIGSLPERARAHGLHWHGLPIRDGEAPDPQFLDEWTRLGPVLTDDLLRGDKVVVHCKGGLGRAGTVASMLLLESRSCLSAEEAMARVRSARPGAVETAEQERFLLHWASRML</sequence>
<dbReference type="InterPro" id="IPR003595">
    <property type="entry name" value="Tyr_Pase_cat"/>
</dbReference>
<dbReference type="InterPro" id="IPR000242">
    <property type="entry name" value="PTP_cat"/>
</dbReference>
<dbReference type="PANTHER" id="PTHR23339">
    <property type="entry name" value="TYROSINE SPECIFIC PROTEIN PHOSPHATASE AND DUAL SPECIFICITY PROTEIN PHOSPHATASE"/>
    <property type="match status" value="1"/>
</dbReference>
<dbReference type="GO" id="GO:0004725">
    <property type="term" value="F:protein tyrosine phosphatase activity"/>
    <property type="evidence" value="ECO:0007669"/>
    <property type="project" value="InterPro"/>
</dbReference>
<dbReference type="FunFam" id="3.90.190.10:FF:000157">
    <property type="entry name" value="Protein-tyrosine phosphatase"/>
    <property type="match status" value="1"/>
</dbReference>
<name>A0A8I1CBK0_STEMA</name>
<evidence type="ECO:0000313" key="5">
    <source>
        <dbReference type="Proteomes" id="UP000634179"/>
    </source>
</evidence>
<organism evidence="4 5">
    <name type="scientific">Stenotrophomonas maltophilia</name>
    <name type="common">Pseudomonas maltophilia</name>
    <name type="synonym">Xanthomonas maltophilia</name>
    <dbReference type="NCBI Taxonomy" id="40324"/>
    <lineage>
        <taxon>Bacteria</taxon>
        <taxon>Pseudomonadati</taxon>
        <taxon>Pseudomonadota</taxon>
        <taxon>Gammaproteobacteria</taxon>
        <taxon>Lysobacterales</taxon>
        <taxon>Lysobacteraceae</taxon>
        <taxon>Stenotrophomonas</taxon>
        <taxon>Stenotrophomonas maltophilia group</taxon>
    </lineage>
</organism>
<dbReference type="SUPFAM" id="SSF52799">
    <property type="entry name" value="(Phosphotyrosine protein) phosphatases II"/>
    <property type="match status" value="1"/>
</dbReference>
<dbReference type="InterPro" id="IPR057023">
    <property type="entry name" value="PTP-SAK"/>
</dbReference>
<dbReference type="EMBL" id="JADUOV010000009">
    <property type="protein sequence ID" value="MBH1790885.1"/>
    <property type="molecule type" value="Genomic_DNA"/>
</dbReference>
<dbReference type="EMBL" id="ABLTIR010000008">
    <property type="protein sequence ID" value="EKZ1925693.1"/>
    <property type="molecule type" value="Genomic_DNA"/>
</dbReference>
<dbReference type="Pfam" id="PF22784">
    <property type="entry name" value="PTP-SAK"/>
    <property type="match status" value="1"/>
</dbReference>
<evidence type="ECO:0000259" key="2">
    <source>
        <dbReference type="PROSITE" id="PS50056"/>
    </source>
</evidence>
<proteinExistence type="predicted"/>
<evidence type="ECO:0000313" key="3">
    <source>
        <dbReference type="EMBL" id="EKZ1925693.1"/>
    </source>
</evidence>
<reference evidence="3" key="2">
    <citation type="submission" date="2023-08" db="EMBL/GenBank/DDBJ databases">
        <authorList>
            <consortium name="Clinical and Environmental Microbiology Branch: Whole genome sequencing antimicrobial resistance pathogens in the healthcare setting"/>
        </authorList>
    </citation>
    <scope>NUCLEOTIDE SEQUENCE</scope>
    <source>
        <strain evidence="3">2023CJ-00293</strain>
    </source>
</reference>
<dbReference type="Proteomes" id="UP001225498">
    <property type="component" value="Unassembled WGS sequence"/>
</dbReference>
<dbReference type="GO" id="GO:0004860">
    <property type="term" value="F:protein kinase inhibitor activity"/>
    <property type="evidence" value="ECO:0007669"/>
    <property type="project" value="UniProtKB-KW"/>
</dbReference>
<keyword evidence="1" id="KW-0378">Hydrolase</keyword>
<accession>A0A8I1CBK0</accession>
<dbReference type="CDD" id="cd14505">
    <property type="entry name" value="CDKN3-like"/>
    <property type="match status" value="1"/>
</dbReference>
<gene>
    <name evidence="4" type="ORF">I5V89_13490</name>
    <name evidence="3" type="ORF">REH87_000664</name>
</gene>
<dbReference type="PRINTS" id="PR00700">
    <property type="entry name" value="PRTYPHPHTASE"/>
</dbReference>
<reference evidence="4" key="1">
    <citation type="submission" date="2020-11" db="EMBL/GenBank/DDBJ databases">
        <title>Enhanced detection system for hospital associated transmission using whole genome sequencing surveillance.</title>
        <authorList>
            <person name="Harrison L.H."/>
            <person name="Van Tyne D."/>
            <person name="Marsh J.W."/>
            <person name="Griffith M.P."/>
            <person name="Snyder D.J."/>
            <person name="Cooper V.S."/>
            <person name="Mustapha M."/>
        </authorList>
    </citation>
    <scope>NUCLEOTIDE SEQUENCE</scope>
    <source>
        <strain evidence="4">STEN00053</strain>
    </source>
</reference>
<dbReference type="SMART" id="SM00404">
    <property type="entry name" value="PTPc_motif"/>
    <property type="match status" value="1"/>
</dbReference>
<protein>
    <submittedName>
        <fullName evidence="4">Cyclin-dependent kinase inhibitor 3 family protein</fullName>
    </submittedName>
</protein>
<dbReference type="AlphaFoldDB" id="A0A8I1CBK0"/>
<feature type="domain" description="Tyrosine specific protein phosphatases" evidence="2">
    <location>
        <begin position="125"/>
        <end position="194"/>
    </location>
</feature>
<dbReference type="InterPro" id="IPR029021">
    <property type="entry name" value="Prot-tyrosine_phosphatase-like"/>
</dbReference>
<dbReference type="InterPro" id="IPR050561">
    <property type="entry name" value="PTP"/>
</dbReference>
<dbReference type="RefSeq" id="WP_162838411.1">
    <property type="nucleotide sequence ID" value="NZ_CP056088.1"/>
</dbReference>
<dbReference type="Proteomes" id="UP000634179">
    <property type="component" value="Unassembled WGS sequence"/>
</dbReference>
<evidence type="ECO:0000256" key="1">
    <source>
        <dbReference type="ARBA" id="ARBA00022801"/>
    </source>
</evidence>
<dbReference type="PROSITE" id="PS50056">
    <property type="entry name" value="TYR_PHOSPHATASE_2"/>
    <property type="match status" value="1"/>
</dbReference>
<keyword evidence="3" id="KW-0649">Protein kinase inhibitor</keyword>